<dbReference type="Pfam" id="PF05207">
    <property type="entry name" value="Zn_ribbon_CSL"/>
    <property type="match status" value="1"/>
</dbReference>
<dbReference type="EMBL" id="HBKQ01036766">
    <property type="protein sequence ID" value="CAE2258309.1"/>
    <property type="molecule type" value="Transcribed_RNA"/>
</dbReference>
<keyword evidence="3" id="KW-0408">Iron</keyword>
<evidence type="ECO:0000256" key="1">
    <source>
        <dbReference type="ARBA" id="ARBA00005156"/>
    </source>
</evidence>
<evidence type="ECO:0000256" key="3">
    <source>
        <dbReference type="ARBA" id="ARBA00023004"/>
    </source>
</evidence>
<comment type="similarity">
    <text evidence="4">Belongs to the DPH3 family.</text>
</comment>
<evidence type="ECO:0000256" key="7">
    <source>
        <dbReference type="ARBA" id="ARBA00048125"/>
    </source>
</evidence>
<accession>A0A6U6GP75</accession>
<dbReference type="EMBL" id="HBKQ01036767">
    <property type="protein sequence ID" value="CAE2258311.1"/>
    <property type="molecule type" value="Transcribed_RNA"/>
</dbReference>
<evidence type="ECO:0000256" key="4">
    <source>
        <dbReference type="ARBA" id="ARBA00024032"/>
    </source>
</evidence>
<feature type="compositionally biased region" description="Acidic residues" evidence="8">
    <location>
        <begin position="63"/>
        <end position="79"/>
    </location>
</feature>
<protein>
    <recommendedName>
        <fullName evidence="6">Diphthamide biosynthesis protein 3</fullName>
    </recommendedName>
</protein>
<name>A0A6U6GP75_9STRA</name>
<reference evidence="11" key="1">
    <citation type="submission" date="2021-01" db="EMBL/GenBank/DDBJ databases">
        <authorList>
            <person name="Corre E."/>
            <person name="Pelletier E."/>
            <person name="Niang G."/>
            <person name="Scheremetjew M."/>
            <person name="Finn R."/>
            <person name="Kale V."/>
            <person name="Holt S."/>
            <person name="Cochrane G."/>
            <person name="Meng A."/>
            <person name="Brown T."/>
            <person name="Cohen L."/>
        </authorList>
    </citation>
    <scope>NUCLEOTIDE SEQUENCE</scope>
    <source>
        <strain evidence="11">Isolate 1302-5</strain>
    </source>
</reference>
<feature type="compositionally biased region" description="Basic and acidic residues" evidence="8">
    <location>
        <begin position="80"/>
        <end position="95"/>
    </location>
</feature>
<dbReference type="PROSITE" id="PS51074">
    <property type="entry name" value="DPH_MB"/>
    <property type="match status" value="1"/>
</dbReference>
<dbReference type="InterPro" id="IPR036671">
    <property type="entry name" value="DPH_MB_sf"/>
</dbReference>
<gene>
    <name evidence="10" type="ORF">OAUR00152_LOCUS25345</name>
    <name evidence="11" type="ORF">OAUR00152_LOCUS25346</name>
</gene>
<feature type="region of interest" description="Disordered" evidence="8">
    <location>
        <begin position="63"/>
        <end position="102"/>
    </location>
</feature>
<keyword evidence="2" id="KW-0479">Metal-binding</keyword>
<dbReference type="PANTHER" id="PTHR21454:SF31">
    <property type="entry name" value="DIPHTHAMIDE BIOSYNTHESIS PROTEIN 3"/>
    <property type="match status" value="1"/>
</dbReference>
<evidence type="ECO:0000313" key="10">
    <source>
        <dbReference type="EMBL" id="CAE2258309.1"/>
    </source>
</evidence>
<feature type="domain" description="DPH-type MB" evidence="9">
    <location>
        <begin position="3"/>
        <end position="59"/>
    </location>
</feature>
<evidence type="ECO:0000256" key="6">
    <source>
        <dbReference type="ARBA" id="ARBA00041070"/>
    </source>
</evidence>
<comment type="pathway">
    <text evidence="1">Protein modification; peptidyl-diphthamide biosynthesis.</text>
</comment>
<comment type="catalytic activity">
    <reaction evidence="5">
        <text>[3Fe-4S](1+)-[protein] + Fe(2+)-[Dph3] = [3Fe-4S](0)-[protein] + Fe(3+)-[Dph3]</text>
        <dbReference type="Rhea" id="RHEA:71235"/>
        <dbReference type="Rhea" id="RHEA-COMP:17996"/>
        <dbReference type="Rhea" id="RHEA-COMP:17997"/>
        <dbReference type="Rhea" id="RHEA-COMP:18002"/>
        <dbReference type="Rhea" id="RHEA-COMP:18003"/>
        <dbReference type="ChEBI" id="CHEBI:29033"/>
        <dbReference type="ChEBI" id="CHEBI:29034"/>
        <dbReference type="ChEBI" id="CHEBI:33751"/>
        <dbReference type="ChEBI" id="CHEBI:47402"/>
        <dbReference type="ChEBI" id="CHEBI:83228"/>
    </reaction>
</comment>
<organism evidence="11">
    <name type="scientific">Odontella aurita</name>
    <dbReference type="NCBI Taxonomy" id="265563"/>
    <lineage>
        <taxon>Eukaryota</taxon>
        <taxon>Sar</taxon>
        <taxon>Stramenopiles</taxon>
        <taxon>Ochrophyta</taxon>
        <taxon>Bacillariophyta</taxon>
        <taxon>Mediophyceae</taxon>
        <taxon>Biddulphiophycidae</taxon>
        <taxon>Eupodiscales</taxon>
        <taxon>Odontellaceae</taxon>
        <taxon>Odontella</taxon>
    </lineage>
</organism>
<dbReference type="InterPro" id="IPR007872">
    <property type="entry name" value="DPH_MB_dom"/>
</dbReference>
<dbReference type="GO" id="GO:0017183">
    <property type="term" value="P:protein histidyl modification to diphthamide"/>
    <property type="evidence" value="ECO:0007669"/>
    <property type="project" value="InterPro"/>
</dbReference>
<evidence type="ECO:0000256" key="2">
    <source>
        <dbReference type="ARBA" id="ARBA00022723"/>
    </source>
</evidence>
<dbReference type="PANTHER" id="PTHR21454">
    <property type="entry name" value="DPH3 HOMOLOG-RELATED"/>
    <property type="match status" value="1"/>
</dbReference>
<evidence type="ECO:0000259" key="9">
    <source>
        <dbReference type="PROSITE" id="PS51074"/>
    </source>
</evidence>
<sequence length="102" mass="11830">MSIYEEVEIEDLDFDQTEQVYTYPCPCGDRFRITLEELWDGEDIARCPSCTLQIMVIYDEEDLPELLEDDSEEEGEDEKDETHAQEEKKLVDATKKSLSVSA</sequence>
<evidence type="ECO:0000256" key="5">
    <source>
        <dbReference type="ARBA" id="ARBA00036267"/>
    </source>
</evidence>
<dbReference type="GO" id="GO:0046872">
    <property type="term" value="F:metal ion binding"/>
    <property type="evidence" value="ECO:0007669"/>
    <property type="project" value="UniProtKB-KW"/>
</dbReference>
<dbReference type="FunFam" id="3.10.660.10:FF:000004">
    <property type="entry name" value="Diphthamide biosynthesis protein 3"/>
    <property type="match status" value="1"/>
</dbReference>
<evidence type="ECO:0000256" key="8">
    <source>
        <dbReference type="SAM" id="MobiDB-lite"/>
    </source>
</evidence>
<comment type="catalytic activity">
    <reaction evidence="7">
        <text>2 [3Fe-4S](0)-[protein] + 2 Fe(2+)-[Dph3] + NADH = 2 [4Fe-4S](1+)-[protein] + 2 [Dph3] + NAD(+) + H(+)</text>
        <dbReference type="Rhea" id="RHEA:71239"/>
        <dbReference type="Rhea" id="RHEA-COMP:17997"/>
        <dbReference type="Rhea" id="RHEA-COMP:17998"/>
        <dbReference type="Rhea" id="RHEA-COMP:18001"/>
        <dbReference type="Rhea" id="RHEA-COMP:18002"/>
        <dbReference type="ChEBI" id="CHEBI:15378"/>
        <dbReference type="ChEBI" id="CHEBI:29033"/>
        <dbReference type="ChEBI" id="CHEBI:33723"/>
        <dbReference type="ChEBI" id="CHEBI:47402"/>
        <dbReference type="ChEBI" id="CHEBI:57540"/>
        <dbReference type="ChEBI" id="CHEBI:57945"/>
        <dbReference type="ChEBI" id="CHEBI:83228"/>
    </reaction>
</comment>
<proteinExistence type="inferred from homology"/>
<dbReference type="AlphaFoldDB" id="A0A6U6GP75"/>
<dbReference type="InterPro" id="IPR044248">
    <property type="entry name" value="DPH3/4-like"/>
</dbReference>
<dbReference type="Gene3D" id="3.10.660.10">
    <property type="entry name" value="DPH Zinc finger"/>
    <property type="match status" value="1"/>
</dbReference>
<evidence type="ECO:0000313" key="11">
    <source>
        <dbReference type="EMBL" id="CAE2258311.1"/>
    </source>
</evidence>
<dbReference type="SUPFAM" id="SSF144217">
    <property type="entry name" value="CSL zinc finger"/>
    <property type="match status" value="1"/>
</dbReference>